<evidence type="ECO:0000256" key="4">
    <source>
        <dbReference type="ARBA" id="ARBA00022448"/>
    </source>
</evidence>
<dbReference type="EMBL" id="BAABKE010000004">
    <property type="protein sequence ID" value="GAA5099569.1"/>
    <property type="molecule type" value="Genomic_DNA"/>
</dbReference>
<feature type="signal peptide" evidence="13">
    <location>
        <begin position="1"/>
        <end position="19"/>
    </location>
</feature>
<comment type="similarity">
    <text evidence="2">Belongs to the YajC family.</text>
</comment>
<dbReference type="PRINTS" id="PR01853">
    <property type="entry name" value="YAJCTRNLCASE"/>
</dbReference>
<feature type="compositionally biased region" description="Basic and acidic residues" evidence="11">
    <location>
        <begin position="129"/>
        <end position="152"/>
    </location>
</feature>
<keyword evidence="5" id="KW-1003">Cell membrane</keyword>
<dbReference type="NCBIfam" id="TIGR00739">
    <property type="entry name" value="yajC"/>
    <property type="match status" value="1"/>
</dbReference>
<evidence type="ECO:0000256" key="2">
    <source>
        <dbReference type="ARBA" id="ARBA00006742"/>
    </source>
</evidence>
<keyword evidence="15" id="KW-1185">Reference proteome</keyword>
<evidence type="ECO:0000256" key="8">
    <source>
        <dbReference type="ARBA" id="ARBA00022989"/>
    </source>
</evidence>
<dbReference type="SMART" id="SM01323">
    <property type="entry name" value="YajC"/>
    <property type="match status" value="1"/>
</dbReference>
<dbReference type="RefSeq" id="WP_077925410.1">
    <property type="nucleotide sequence ID" value="NZ_BAABKE010000004.1"/>
</dbReference>
<keyword evidence="6 12" id="KW-0812">Transmembrane</keyword>
<accession>A0ABP9MQ01</accession>
<keyword evidence="9" id="KW-0811">Translocation</keyword>
<proteinExistence type="inferred from homology"/>
<organism evidence="14 15">
    <name type="scientific">Wohlfahrtiimonas larvae</name>
    <dbReference type="NCBI Taxonomy" id="1157986"/>
    <lineage>
        <taxon>Bacteria</taxon>
        <taxon>Pseudomonadati</taxon>
        <taxon>Pseudomonadota</taxon>
        <taxon>Gammaproteobacteria</taxon>
        <taxon>Cardiobacteriales</taxon>
        <taxon>Ignatzschineriaceae</taxon>
        <taxon>Wohlfahrtiimonas</taxon>
    </lineage>
</organism>
<comment type="caution">
    <text evidence="14">The sequence shown here is derived from an EMBL/GenBank/DDBJ whole genome shotgun (WGS) entry which is preliminary data.</text>
</comment>
<dbReference type="Pfam" id="PF02699">
    <property type="entry name" value="YajC"/>
    <property type="match status" value="1"/>
</dbReference>
<dbReference type="PANTHER" id="PTHR33909:SF1">
    <property type="entry name" value="SEC TRANSLOCON ACCESSORY COMPLEX SUBUNIT YAJC"/>
    <property type="match status" value="1"/>
</dbReference>
<keyword evidence="10 12" id="KW-0472">Membrane</keyword>
<evidence type="ECO:0000313" key="14">
    <source>
        <dbReference type="EMBL" id="GAA5099569.1"/>
    </source>
</evidence>
<evidence type="ECO:0000256" key="10">
    <source>
        <dbReference type="ARBA" id="ARBA00023136"/>
    </source>
</evidence>
<evidence type="ECO:0000313" key="15">
    <source>
        <dbReference type="Proteomes" id="UP001500631"/>
    </source>
</evidence>
<evidence type="ECO:0000256" key="11">
    <source>
        <dbReference type="SAM" id="MobiDB-lite"/>
    </source>
</evidence>
<feature type="chain" id="PRO_5046061335" description="Sec translocon accessory complex subunit YajC" evidence="13">
    <location>
        <begin position="20"/>
        <end position="152"/>
    </location>
</feature>
<protein>
    <recommendedName>
        <fullName evidence="3">Sec translocon accessory complex subunit YajC</fullName>
    </recommendedName>
</protein>
<sequence>MLRTLLLSLAVVSTTVANAQDAAAQQGGMTSTLIMLAVMGLFFYFMIIRPNKKRQTEHQNLMNELKKGSEVITSAGIIGKVAEVAESYISVEIANNVVIKLQRQAIISMVPKGTYKGTADNTQGNKKAKKEENITETTAEKTEVAETKENNG</sequence>
<evidence type="ECO:0000256" key="13">
    <source>
        <dbReference type="SAM" id="SignalP"/>
    </source>
</evidence>
<keyword evidence="8 12" id="KW-1133">Transmembrane helix</keyword>
<evidence type="ECO:0000256" key="5">
    <source>
        <dbReference type="ARBA" id="ARBA00022475"/>
    </source>
</evidence>
<evidence type="ECO:0000256" key="7">
    <source>
        <dbReference type="ARBA" id="ARBA00022927"/>
    </source>
</evidence>
<evidence type="ECO:0000256" key="9">
    <source>
        <dbReference type="ARBA" id="ARBA00023010"/>
    </source>
</evidence>
<dbReference type="PANTHER" id="PTHR33909">
    <property type="entry name" value="SEC TRANSLOCON ACCESSORY COMPLEX SUBUNIT YAJC"/>
    <property type="match status" value="1"/>
</dbReference>
<reference evidence="15" key="1">
    <citation type="journal article" date="2019" name="Int. J. Syst. Evol. Microbiol.">
        <title>The Global Catalogue of Microorganisms (GCM) 10K type strain sequencing project: providing services to taxonomists for standard genome sequencing and annotation.</title>
        <authorList>
            <consortium name="The Broad Institute Genomics Platform"/>
            <consortium name="The Broad Institute Genome Sequencing Center for Infectious Disease"/>
            <person name="Wu L."/>
            <person name="Ma J."/>
        </authorList>
    </citation>
    <scope>NUCLEOTIDE SEQUENCE [LARGE SCALE GENOMIC DNA]</scope>
    <source>
        <strain evidence="15">JCM 18424</strain>
    </source>
</reference>
<name>A0ABP9MQ01_9GAMM</name>
<feature type="region of interest" description="Disordered" evidence="11">
    <location>
        <begin position="116"/>
        <end position="152"/>
    </location>
</feature>
<evidence type="ECO:0000256" key="6">
    <source>
        <dbReference type="ARBA" id="ARBA00022692"/>
    </source>
</evidence>
<feature type="transmembrane region" description="Helical" evidence="12">
    <location>
        <begin position="29"/>
        <end position="48"/>
    </location>
</feature>
<keyword evidence="7" id="KW-0653">Protein transport</keyword>
<dbReference type="Proteomes" id="UP001500631">
    <property type="component" value="Unassembled WGS sequence"/>
</dbReference>
<evidence type="ECO:0000256" key="12">
    <source>
        <dbReference type="SAM" id="Phobius"/>
    </source>
</evidence>
<dbReference type="InterPro" id="IPR003849">
    <property type="entry name" value="Preprotein_translocase_YajC"/>
</dbReference>
<keyword evidence="4" id="KW-0813">Transport</keyword>
<evidence type="ECO:0000256" key="1">
    <source>
        <dbReference type="ARBA" id="ARBA00004162"/>
    </source>
</evidence>
<evidence type="ECO:0000256" key="3">
    <source>
        <dbReference type="ARBA" id="ARBA00014962"/>
    </source>
</evidence>
<gene>
    <name evidence="14" type="ORF">GCM10023338_13240</name>
</gene>
<comment type="subcellular location">
    <subcellularLocation>
        <location evidence="1">Cell membrane</location>
        <topology evidence="1">Single-pass membrane protein</topology>
    </subcellularLocation>
</comment>
<keyword evidence="13" id="KW-0732">Signal</keyword>